<reference evidence="2" key="1">
    <citation type="journal article" date="2019" name="bioRxiv">
        <title>The Genome of the Zebra Mussel, Dreissena polymorpha: A Resource for Invasive Species Research.</title>
        <authorList>
            <person name="McCartney M.A."/>
            <person name="Auch B."/>
            <person name="Kono T."/>
            <person name="Mallez S."/>
            <person name="Zhang Y."/>
            <person name="Obille A."/>
            <person name="Becker A."/>
            <person name="Abrahante J.E."/>
            <person name="Garbe J."/>
            <person name="Badalamenti J.P."/>
            <person name="Herman A."/>
            <person name="Mangelson H."/>
            <person name="Liachko I."/>
            <person name="Sullivan S."/>
            <person name="Sone E.D."/>
            <person name="Koren S."/>
            <person name="Silverstein K.A.T."/>
            <person name="Beckman K.B."/>
            <person name="Gohl D.M."/>
        </authorList>
    </citation>
    <scope>NUCLEOTIDE SEQUENCE</scope>
    <source>
        <strain evidence="2">Duluth1</strain>
        <tissue evidence="2">Whole animal</tissue>
    </source>
</reference>
<organism evidence="2 3">
    <name type="scientific">Dreissena polymorpha</name>
    <name type="common">Zebra mussel</name>
    <name type="synonym">Mytilus polymorpha</name>
    <dbReference type="NCBI Taxonomy" id="45954"/>
    <lineage>
        <taxon>Eukaryota</taxon>
        <taxon>Metazoa</taxon>
        <taxon>Spiralia</taxon>
        <taxon>Lophotrochozoa</taxon>
        <taxon>Mollusca</taxon>
        <taxon>Bivalvia</taxon>
        <taxon>Autobranchia</taxon>
        <taxon>Heteroconchia</taxon>
        <taxon>Euheterodonta</taxon>
        <taxon>Imparidentia</taxon>
        <taxon>Neoheterodontei</taxon>
        <taxon>Myida</taxon>
        <taxon>Dreissenoidea</taxon>
        <taxon>Dreissenidae</taxon>
        <taxon>Dreissena</taxon>
    </lineage>
</organism>
<keyword evidence="3" id="KW-1185">Reference proteome</keyword>
<evidence type="ECO:0000313" key="3">
    <source>
        <dbReference type="Proteomes" id="UP000828390"/>
    </source>
</evidence>
<reference evidence="2" key="2">
    <citation type="submission" date="2020-11" db="EMBL/GenBank/DDBJ databases">
        <authorList>
            <person name="McCartney M.A."/>
            <person name="Auch B."/>
            <person name="Kono T."/>
            <person name="Mallez S."/>
            <person name="Becker A."/>
            <person name="Gohl D.M."/>
            <person name="Silverstein K.A.T."/>
            <person name="Koren S."/>
            <person name="Bechman K.B."/>
            <person name="Herman A."/>
            <person name="Abrahante J.E."/>
            <person name="Garbe J."/>
        </authorList>
    </citation>
    <scope>NUCLEOTIDE SEQUENCE</scope>
    <source>
        <strain evidence="2">Duluth1</strain>
        <tissue evidence="2">Whole animal</tissue>
    </source>
</reference>
<feature type="region of interest" description="Disordered" evidence="1">
    <location>
        <begin position="1"/>
        <end position="23"/>
    </location>
</feature>
<gene>
    <name evidence="2" type="ORF">DPMN_136789</name>
</gene>
<feature type="region of interest" description="Disordered" evidence="1">
    <location>
        <begin position="57"/>
        <end position="80"/>
    </location>
</feature>
<sequence length="80" mass="9316">MLSRCRHDNLDNEVSEDDLSPNMDIGKHAYEVRHLQDISSSRRREVGAVNLNLITPETDAYQPEQERKGSVNQPEYIDRY</sequence>
<feature type="compositionally biased region" description="Basic and acidic residues" evidence="1">
    <location>
        <begin position="1"/>
        <end position="10"/>
    </location>
</feature>
<comment type="caution">
    <text evidence="2">The sequence shown here is derived from an EMBL/GenBank/DDBJ whole genome shotgun (WGS) entry which is preliminary data.</text>
</comment>
<dbReference type="Proteomes" id="UP000828390">
    <property type="component" value="Unassembled WGS sequence"/>
</dbReference>
<dbReference type="EMBL" id="JAIWYP010000006">
    <property type="protein sequence ID" value="KAH3808435.1"/>
    <property type="molecule type" value="Genomic_DNA"/>
</dbReference>
<evidence type="ECO:0000313" key="2">
    <source>
        <dbReference type="EMBL" id="KAH3808435.1"/>
    </source>
</evidence>
<protein>
    <submittedName>
        <fullName evidence="2">Uncharacterized protein</fullName>
    </submittedName>
</protein>
<proteinExistence type="predicted"/>
<name>A0A9D4G0J9_DREPO</name>
<accession>A0A9D4G0J9</accession>
<dbReference type="AlphaFoldDB" id="A0A9D4G0J9"/>
<evidence type="ECO:0000256" key="1">
    <source>
        <dbReference type="SAM" id="MobiDB-lite"/>
    </source>
</evidence>